<feature type="domain" description="DUF222" evidence="2">
    <location>
        <begin position="102"/>
        <end position="380"/>
    </location>
</feature>
<gene>
    <name evidence="3" type="ORF">GOOTI_242_00470</name>
</gene>
<reference evidence="3" key="1">
    <citation type="submission" date="2012-02" db="EMBL/GenBank/DDBJ databases">
        <title>Whole genome shotgun sequence of Gordonia otitidis NBRC 100426.</title>
        <authorList>
            <person name="Yoshida I."/>
            <person name="Hosoyama A."/>
            <person name="Tsuchikane K."/>
            <person name="Katsumata H."/>
            <person name="Yamazaki S."/>
            <person name="Fujita N."/>
        </authorList>
    </citation>
    <scope>NUCLEOTIDE SEQUENCE [LARGE SCALE GENOMIC DNA]</scope>
    <source>
        <strain evidence="3">NBRC 100426</strain>
    </source>
</reference>
<proteinExistence type="predicted"/>
<dbReference type="InterPro" id="IPR003615">
    <property type="entry name" value="HNH_nuc"/>
</dbReference>
<sequence>MSLENHSRPVGDAAGAPVSPPVLARVAEDEALSKTDLVEVIAHCASTVSTAQFRMLQAISLIHEEHEEDYGAELGELTSGEAGSADALDEFTLRGRAGENPRAQYGPTGLERTIADVGAVLTVPPGRARELIIDAHALRYRLPYTSSLLASGRIDLQRFHIAVARTSLCGPETIDEVDALLAAALSARDHMSTTRFATLVDSIVARVDVEAVKRRRARVDADRNVEVRPDRFTPGQSRLTGTVPAASGALINQRLNMLAGSVHDADPRTRAQRRADALTAFADGQTTLDCRCEACVGREEGDREAFRPEPTGPDGTTAAPAPLPGGSRAIIHVVANQSTLDGDDDTPGYLDGYGIIDADTVRELATDAHFDHLDSSAGDVDPGSPDHEAAARAALRYVPSKKLLALVRSGELCCTFPGCTNPVWTADVDHGEPFNHRNPHDGGATTRRNLKPVCRFHHRIKTFGRWRDYRPDLKTALFVSPTGHTFVGNSFSGLDLFRGLIPDKPPGHPARRAIDSIHDTRRAQVMRVVEKWNSENPPPF</sequence>
<evidence type="ECO:0000259" key="2">
    <source>
        <dbReference type="Pfam" id="PF02720"/>
    </source>
</evidence>
<feature type="region of interest" description="Disordered" evidence="1">
    <location>
        <begin position="300"/>
        <end position="321"/>
    </location>
</feature>
<dbReference type="Proteomes" id="UP000005038">
    <property type="component" value="Unassembled WGS sequence"/>
</dbReference>
<name>H5TTX5_GORO1</name>
<organism evidence="3 4">
    <name type="scientific">Gordonia otitidis (strain DSM 44809 / CCUG 52243 / JCM 12355 / NBRC 100426 / IFM 10032)</name>
    <dbReference type="NCBI Taxonomy" id="1108044"/>
    <lineage>
        <taxon>Bacteria</taxon>
        <taxon>Bacillati</taxon>
        <taxon>Actinomycetota</taxon>
        <taxon>Actinomycetes</taxon>
        <taxon>Mycobacteriales</taxon>
        <taxon>Gordoniaceae</taxon>
        <taxon>Gordonia</taxon>
    </lineage>
</organism>
<protein>
    <recommendedName>
        <fullName evidence="2">DUF222 domain-containing protein</fullName>
    </recommendedName>
</protein>
<evidence type="ECO:0000256" key="1">
    <source>
        <dbReference type="SAM" id="MobiDB-lite"/>
    </source>
</evidence>
<dbReference type="CDD" id="cd00085">
    <property type="entry name" value="HNHc"/>
    <property type="match status" value="1"/>
</dbReference>
<dbReference type="RefSeq" id="WP_007241090.1">
    <property type="nucleotide sequence ID" value="NZ_BAFB01000242.1"/>
</dbReference>
<dbReference type="Pfam" id="PF02720">
    <property type="entry name" value="DUF222"/>
    <property type="match status" value="1"/>
</dbReference>
<accession>H5TTX5</accession>
<dbReference type="InterPro" id="IPR003870">
    <property type="entry name" value="DUF222"/>
</dbReference>
<evidence type="ECO:0000313" key="4">
    <source>
        <dbReference type="Proteomes" id="UP000005038"/>
    </source>
</evidence>
<dbReference type="STRING" id="1108044.GOOTI_242_00470"/>
<comment type="caution">
    <text evidence="3">The sequence shown here is derived from an EMBL/GenBank/DDBJ whole genome shotgun (WGS) entry which is preliminary data.</text>
</comment>
<keyword evidence="4" id="KW-1185">Reference proteome</keyword>
<dbReference type="EMBL" id="BAFB01000242">
    <property type="protein sequence ID" value="GAB36933.1"/>
    <property type="molecule type" value="Genomic_DNA"/>
</dbReference>
<dbReference type="OrthoDB" id="5242272at2"/>
<evidence type="ECO:0000313" key="3">
    <source>
        <dbReference type="EMBL" id="GAB36933.1"/>
    </source>
</evidence>
<dbReference type="AlphaFoldDB" id="H5TTX5"/>